<protein>
    <submittedName>
        <fullName evidence="1">11327_t:CDS:1</fullName>
    </submittedName>
</protein>
<gene>
    <name evidence="1" type="ORF">RFULGI_LOCUS37</name>
</gene>
<dbReference type="Proteomes" id="UP000789396">
    <property type="component" value="Unassembled WGS sequence"/>
</dbReference>
<accession>A0A9N8VDS9</accession>
<name>A0A9N8VDS9_9GLOM</name>
<organism evidence="1 2">
    <name type="scientific">Racocetra fulgida</name>
    <dbReference type="NCBI Taxonomy" id="60492"/>
    <lineage>
        <taxon>Eukaryota</taxon>
        <taxon>Fungi</taxon>
        <taxon>Fungi incertae sedis</taxon>
        <taxon>Mucoromycota</taxon>
        <taxon>Glomeromycotina</taxon>
        <taxon>Glomeromycetes</taxon>
        <taxon>Diversisporales</taxon>
        <taxon>Gigasporaceae</taxon>
        <taxon>Racocetra</taxon>
    </lineage>
</organism>
<evidence type="ECO:0000313" key="2">
    <source>
        <dbReference type="Proteomes" id="UP000789396"/>
    </source>
</evidence>
<sequence>MLQELLEQAYGKKNVKLNQLKKQDKKRNELDLRKKMRKYNRLIDKFNRKNDEDKRQDILDQID</sequence>
<proteinExistence type="predicted"/>
<dbReference type="EMBL" id="CAJVPZ010000002">
    <property type="protein sequence ID" value="CAG8447707.1"/>
    <property type="molecule type" value="Genomic_DNA"/>
</dbReference>
<comment type="caution">
    <text evidence="1">The sequence shown here is derived from an EMBL/GenBank/DDBJ whole genome shotgun (WGS) entry which is preliminary data.</text>
</comment>
<evidence type="ECO:0000313" key="1">
    <source>
        <dbReference type="EMBL" id="CAG8447707.1"/>
    </source>
</evidence>
<reference evidence="1" key="1">
    <citation type="submission" date="2021-06" db="EMBL/GenBank/DDBJ databases">
        <authorList>
            <person name="Kallberg Y."/>
            <person name="Tangrot J."/>
            <person name="Rosling A."/>
        </authorList>
    </citation>
    <scope>NUCLEOTIDE SEQUENCE</scope>
    <source>
        <strain evidence="1">IN212</strain>
    </source>
</reference>
<dbReference type="AlphaFoldDB" id="A0A9N8VDS9"/>
<keyword evidence="2" id="KW-1185">Reference proteome</keyword>